<dbReference type="GO" id="GO:0035869">
    <property type="term" value="C:ciliary transition zone"/>
    <property type="evidence" value="ECO:0007669"/>
    <property type="project" value="TreeGrafter"/>
</dbReference>
<keyword evidence="3" id="KW-1185">Reference proteome</keyword>
<dbReference type="SMART" id="SM00185">
    <property type="entry name" value="ARM"/>
    <property type="match status" value="3"/>
</dbReference>
<protein>
    <submittedName>
        <fullName evidence="2">Kinesin-associated protein 3</fullName>
    </submittedName>
</protein>
<dbReference type="PANTHER" id="PTHR15605">
    <property type="entry name" value="KINESIN-ASSOCIATED PROTEINS"/>
    <property type="match status" value="1"/>
</dbReference>
<feature type="region of interest" description="Disordered" evidence="1">
    <location>
        <begin position="868"/>
        <end position="948"/>
    </location>
</feature>
<feature type="region of interest" description="Disordered" evidence="1">
    <location>
        <begin position="798"/>
        <end position="831"/>
    </location>
</feature>
<evidence type="ECO:0000313" key="2">
    <source>
        <dbReference type="EMBL" id="GBG31044.1"/>
    </source>
</evidence>
<dbReference type="InterPro" id="IPR016024">
    <property type="entry name" value="ARM-type_fold"/>
</dbReference>
<dbReference type="SUPFAM" id="SSF48371">
    <property type="entry name" value="ARM repeat"/>
    <property type="match status" value="1"/>
</dbReference>
<dbReference type="GO" id="GO:0019894">
    <property type="term" value="F:kinesin binding"/>
    <property type="evidence" value="ECO:0007669"/>
    <property type="project" value="InterPro"/>
</dbReference>
<dbReference type="InterPro" id="IPR011989">
    <property type="entry name" value="ARM-like"/>
</dbReference>
<evidence type="ECO:0000256" key="1">
    <source>
        <dbReference type="SAM" id="MobiDB-lite"/>
    </source>
</evidence>
<feature type="compositionally biased region" description="Acidic residues" evidence="1">
    <location>
        <begin position="814"/>
        <end position="824"/>
    </location>
</feature>
<dbReference type="GO" id="GO:0016939">
    <property type="term" value="C:kinesin II complex"/>
    <property type="evidence" value="ECO:0007669"/>
    <property type="project" value="TreeGrafter"/>
</dbReference>
<dbReference type="InterPro" id="IPR000225">
    <property type="entry name" value="Armadillo"/>
</dbReference>
<organism evidence="2 3">
    <name type="scientific">Hondaea fermentalgiana</name>
    <dbReference type="NCBI Taxonomy" id="2315210"/>
    <lineage>
        <taxon>Eukaryota</taxon>
        <taxon>Sar</taxon>
        <taxon>Stramenopiles</taxon>
        <taxon>Bigyra</taxon>
        <taxon>Labyrinthulomycetes</taxon>
        <taxon>Thraustochytrida</taxon>
        <taxon>Thraustochytriidae</taxon>
        <taxon>Hondaea</taxon>
    </lineage>
</organism>
<feature type="compositionally biased region" description="Acidic residues" evidence="1">
    <location>
        <begin position="868"/>
        <end position="880"/>
    </location>
</feature>
<dbReference type="EMBL" id="BEYU01000089">
    <property type="protein sequence ID" value="GBG31044.1"/>
    <property type="molecule type" value="Genomic_DNA"/>
</dbReference>
<dbReference type="GO" id="GO:0007018">
    <property type="term" value="P:microtubule-based movement"/>
    <property type="evidence" value="ECO:0007669"/>
    <property type="project" value="TreeGrafter"/>
</dbReference>
<dbReference type="GO" id="GO:0044782">
    <property type="term" value="P:cilium organization"/>
    <property type="evidence" value="ECO:0007669"/>
    <property type="project" value="TreeGrafter"/>
</dbReference>
<comment type="caution">
    <text evidence="2">The sequence shown here is derived from an EMBL/GenBank/DDBJ whole genome shotgun (WGS) entry which is preliminary data.</text>
</comment>
<dbReference type="GO" id="GO:0005930">
    <property type="term" value="C:axoneme"/>
    <property type="evidence" value="ECO:0007669"/>
    <property type="project" value="TreeGrafter"/>
</dbReference>
<evidence type="ECO:0000313" key="3">
    <source>
        <dbReference type="Proteomes" id="UP000241890"/>
    </source>
</evidence>
<dbReference type="OrthoDB" id="10265679at2759"/>
<feature type="region of interest" description="Disordered" evidence="1">
    <location>
        <begin position="566"/>
        <end position="595"/>
    </location>
</feature>
<dbReference type="InterPro" id="IPR008658">
    <property type="entry name" value="KAP3"/>
</dbReference>
<feature type="compositionally biased region" description="Acidic residues" evidence="1">
    <location>
        <begin position="898"/>
        <end position="913"/>
    </location>
</feature>
<dbReference type="AlphaFoldDB" id="A0A2R5GT37"/>
<sequence>MSNMHPATSFDGDYRESPKYLKRKVKSGHVTADYDNRDLILTYEVEATVVGDTGKAMQTERKTHRMPMKVKLDAHTDVRLYARQLVAQSDLIPNNKVQHVENLLQELKEMTLEERYRADSVSKIKRDTERKRKEERRKQKLEEKRRREEEKANEELDSANMDDLSDYLEKLYDDDMSAKVHGTSMILQLARNAGNLEDLSENEALLGALSRTLREDARRKMELSLHIMNIFCAFSTFSQFHQYLHNHQVGNNTMRAIKWELDRHAARVEEMGLLERVAEAQKRGETPEVDPRKEKKRHEPIDMKVERAKTKGMERKQDKLLCASLQVLINLAEDDRVERKMAKRDLAQDLVRILATRNSTNADLLVLACTFIQKLSVTRENKDEFRDFEVVEHLIKFIPCSNDRLMKAALSALFNLSFDAAIREQMVKCSIIPKLVDLLQEKQFRAAALRILYHLSIDDSCKSMFTYTEIIPYMMRMIIDFPSQHVGKELAALAINLSLNERNCSFMCQGNNFKGLIERAIKRQDPLLLKVARNIARWTLKLQEELPDPVPKTVSAAEEEERIKAVLESSSSSNSGKRGGGSSGEDETLAVATRKRSATSRGSGYKCKRMWSPYVKDLVLLLKLTDNQSVLVETLGILACLTPADLSKSDTFGHLVLEHDLVEFLHKHLLPGFSEDDVLLEVVIMIGQLCLDADAAHLICSSALIKLIYDVLHEKQEDSEIVLQTLYTFHRLLRHPGTGHALLYETQMPRDVCDLLEHRNPVVRCMADNLLDLIVDHDEANETSMDINRRIARKAISGTRGDEEKSKGRHFADLDAEEGEEEVVSPEPDQNCYSELKGTLSKMIRAKRFTIHNKEWIDMVMQEELDDLEDHDDDDDDDDSELQHRSRYRSHHSHGANGDDDDDDDGDEDDEDDNLRHQSSVYRHHHHHVSAYGPASPLSPDSFLGEEY</sequence>
<proteinExistence type="predicted"/>
<dbReference type="PANTHER" id="PTHR15605:SF2">
    <property type="entry name" value="KINESIN-ASSOCIATED PROTEIN 3"/>
    <property type="match status" value="1"/>
</dbReference>
<feature type="compositionally biased region" description="Basic and acidic residues" evidence="1">
    <location>
        <begin position="800"/>
        <end position="813"/>
    </location>
</feature>
<accession>A0A2R5GT37</accession>
<feature type="region of interest" description="Disordered" evidence="1">
    <location>
        <begin position="119"/>
        <end position="158"/>
    </location>
</feature>
<dbReference type="SMART" id="SM01297">
    <property type="entry name" value="KAP"/>
    <property type="match status" value="1"/>
</dbReference>
<feature type="compositionally biased region" description="Basic residues" evidence="1">
    <location>
        <begin position="885"/>
        <end position="894"/>
    </location>
</feature>
<gene>
    <name evidence="2" type="ORF">FCC1311_072652</name>
</gene>
<reference evidence="2 3" key="1">
    <citation type="submission" date="2017-12" db="EMBL/GenBank/DDBJ databases">
        <title>Sequencing, de novo assembly and annotation of complete genome of a new Thraustochytrid species, strain FCC1311.</title>
        <authorList>
            <person name="Sedici K."/>
            <person name="Godart F."/>
            <person name="Aiese Cigliano R."/>
            <person name="Sanseverino W."/>
            <person name="Barakat M."/>
            <person name="Ortet P."/>
            <person name="Marechal E."/>
            <person name="Cagnac O."/>
            <person name="Amato A."/>
        </authorList>
    </citation>
    <scope>NUCLEOTIDE SEQUENCE [LARGE SCALE GENOMIC DNA]</scope>
</reference>
<dbReference type="Proteomes" id="UP000241890">
    <property type="component" value="Unassembled WGS sequence"/>
</dbReference>
<dbReference type="Pfam" id="PF05804">
    <property type="entry name" value="KAP"/>
    <property type="match status" value="2"/>
</dbReference>
<feature type="compositionally biased region" description="Basic and acidic residues" evidence="1">
    <location>
        <begin position="119"/>
        <end position="154"/>
    </location>
</feature>
<dbReference type="Gene3D" id="1.25.10.10">
    <property type="entry name" value="Leucine-rich Repeat Variant"/>
    <property type="match status" value="2"/>
</dbReference>
<name>A0A2R5GT37_9STRA</name>
<dbReference type="InParanoid" id="A0A2R5GT37"/>